<name>A0A1X4XUV1_9BACT</name>
<feature type="transmembrane region" description="Helical" evidence="1">
    <location>
        <begin position="167"/>
        <end position="185"/>
    </location>
</feature>
<feature type="transmembrane region" description="Helical" evidence="1">
    <location>
        <begin position="106"/>
        <end position="132"/>
    </location>
</feature>
<feature type="transmembrane region" description="Helical" evidence="1">
    <location>
        <begin position="411"/>
        <end position="427"/>
    </location>
</feature>
<evidence type="ECO:0000256" key="1">
    <source>
        <dbReference type="SAM" id="Phobius"/>
    </source>
</evidence>
<dbReference type="STRING" id="1562698.DESAMIL20_858"/>
<dbReference type="PANTHER" id="PTHR35342:SF5">
    <property type="entry name" value="TRICARBOXYLIC TRANSPORT PROTEIN"/>
    <property type="match status" value="1"/>
</dbReference>
<dbReference type="Pfam" id="PF01970">
    <property type="entry name" value="TctA"/>
    <property type="match status" value="1"/>
</dbReference>
<feature type="transmembrane region" description="Helical" evidence="1">
    <location>
        <begin position="17"/>
        <end position="46"/>
    </location>
</feature>
<sequence length="501" mass="52940">MEHIISIFESLLTFQNILFIIVGVAGGALISSLPGLTATMTLALIIPFTFSMNATTSLLLLGGLYVGAIYGSAIPAILINTPGNPSGIATTFDGYPLNKKGETEKALMASGVGSSTGGIIGAIALLFLAPLLASVALSFGPPQLFWITVFALTIIGTLTSQSQLRGFIGGAIGVLIGCVGVAPIGGDVRYTFGMWQLQGGIELVSALIGLFAIPQVLEMVKEEKVRIGKVVSYKHKKGVLKEVIKYALKKPYLMIRSALIGIIIGIKPGAGGNIAGIISYNEAVRWSKEPEKFGTGVLDGVLAPDTATGSEVGGSLIPLLALGIPSAPPTAVLIGALLSHGMIPGPELFKKYSDIVYPFLFGFLIANIALLFLAIYLPRISSKLVNIPRYFLIPTIVFLCVVGSYSIRNSIFDVYIMVIIGLLGYLLKKFDITAGPLVLGLILGPIMEKALIQSMLLVKSGESIGEVFFGNAISIALVMLCILALIWPFISKKHSLSIEEK</sequence>
<feature type="transmembrane region" description="Helical" evidence="1">
    <location>
        <begin position="355"/>
        <end position="377"/>
    </location>
</feature>
<feature type="transmembrane region" description="Helical" evidence="1">
    <location>
        <begin position="58"/>
        <end position="79"/>
    </location>
</feature>
<feature type="transmembrane region" description="Helical" evidence="1">
    <location>
        <begin position="144"/>
        <end position="160"/>
    </location>
</feature>
<dbReference type="InterPro" id="IPR002823">
    <property type="entry name" value="DUF112_TM"/>
</dbReference>
<feature type="transmembrane region" description="Helical" evidence="1">
    <location>
        <begin position="389"/>
        <end position="405"/>
    </location>
</feature>
<evidence type="ECO:0000313" key="3">
    <source>
        <dbReference type="EMBL" id="OSS41305.1"/>
    </source>
</evidence>
<feature type="transmembrane region" description="Helical" evidence="1">
    <location>
        <begin position="468"/>
        <end position="490"/>
    </location>
</feature>
<organism evidence="3 4">
    <name type="scientific">Desulfurella amilsii</name>
    <dbReference type="NCBI Taxonomy" id="1562698"/>
    <lineage>
        <taxon>Bacteria</taxon>
        <taxon>Pseudomonadati</taxon>
        <taxon>Campylobacterota</taxon>
        <taxon>Desulfurellia</taxon>
        <taxon>Desulfurellales</taxon>
        <taxon>Desulfurellaceae</taxon>
        <taxon>Desulfurella</taxon>
    </lineage>
</organism>
<dbReference type="RefSeq" id="WP_086033570.1">
    <property type="nucleotide sequence ID" value="NZ_MDSU01000018.1"/>
</dbReference>
<keyword evidence="1" id="KW-0812">Transmembrane</keyword>
<feature type="domain" description="DUF112" evidence="2">
    <location>
        <begin position="17"/>
        <end position="439"/>
    </location>
</feature>
<gene>
    <name evidence="3" type="ORF">DESAMIL20_858</name>
</gene>
<keyword evidence="1" id="KW-1133">Transmembrane helix</keyword>
<dbReference type="AlphaFoldDB" id="A0A1X4XUV1"/>
<evidence type="ECO:0000313" key="4">
    <source>
        <dbReference type="Proteomes" id="UP000194141"/>
    </source>
</evidence>
<comment type="caution">
    <text evidence="3">The sequence shown here is derived from an EMBL/GenBank/DDBJ whole genome shotgun (WGS) entry which is preliminary data.</text>
</comment>
<dbReference type="EMBL" id="MDSU01000018">
    <property type="protein sequence ID" value="OSS41305.1"/>
    <property type="molecule type" value="Genomic_DNA"/>
</dbReference>
<dbReference type="PANTHER" id="PTHR35342">
    <property type="entry name" value="TRICARBOXYLIC TRANSPORT PROTEIN"/>
    <property type="match status" value="1"/>
</dbReference>
<protein>
    <submittedName>
        <fullName evidence="3">Tricarboxylate transport membrane protein TctA</fullName>
    </submittedName>
</protein>
<dbReference type="Proteomes" id="UP000194141">
    <property type="component" value="Unassembled WGS sequence"/>
</dbReference>
<keyword evidence="4" id="KW-1185">Reference proteome</keyword>
<evidence type="ECO:0000259" key="2">
    <source>
        <dbReference type="Pfam" id="PF01970"/>
    </source>
</evidence>
<dbReference type="OrthoDB" id="9781349at2"/>
<keyword evidence="1" id="KW-0472">Membrane</keyword>
<reference evidence="3 4" key="1">
    <citation type="journal article" date="2017" name="Front. Microbiol.">
        <title>Genome Sequence of Desulfurella amilsii Strain TR1 and Comparative Genomics of Desulfurellaceae Family.</title>
        <authorList>
            <person name="Florentino A.P."/>
            <person name="Stams A.J."/>
            <person name="Sanchez-Andrea I."/>
        </authorList>
    </citation>
    <scope>NUCLEOTIDE SEQUENCE [LARGE SCALE GENOMIC DNA]</scope>
    <source>
        <strain evidence="3 4">TR1</strain>
    </source>
</reference>
<accession>A0A1X4XUV1</accession>
<proteinExistence type="predicted"/>
<feature type="transmembrane region" description="Helical" evidence="1">
    <location>
        <begin position="434"/>
        <end position="456"/>
    </location>
</feature>